<comment type="caution">
    <text evidence="2">The sequence shown here is derived from an EMBL/GenBank/DDBJ whole genome shotgun (WGS) entry which is preliminary data.</text>
</comment>
<dbReference type="InterPro" id="IPR016181">
    <property type="entry name" value="Acyl_CoA_acyltransferase"/>
</dbReference>
<dbReference type="EMBL" id="JBHMCA010000063">
    <property type="protein sequence ID" value="MFB9449186.1"/>
    <property type="molecule type" value="Genomic_DNA"/>
</dbReference>
<dbReference type="RefSeq" id="WP_223092852.1">
    <property type="nucleotide sequence ID" value="NZ_CP061913.1"/>
</dbReference>
<accession>A0ABV5MK11</accession>
<organism evidence="2 3">
    <name type="scientific">Dactylosporangium vinaceum</name>
    <dbReference type="NCBI Taxonomy" id="53362"/>
    <lineage>
        <taxon>Bacteria</taxon>
        <taxon>Bacillati</taxon>
        <taxon>Actinomycetota</taxon>
        <taxon>Actinomycetes</taxon>
        <taxon>Micromonosporales</taxon>
        <taxon>Micromonosporaceae</taxon>
        <taxon>Dactylosporangium</taxon>
    </lineage>
</organism>
<evidence type="ECO:0000259" key="1">
    <source>
        <dbReference type="PROSITE" id="PS51186"/>
    </source>
</evidence>
<dbReference type="SUPFAM" id="SSF55729">
    <property type="entry name" value="Acyl-CoA N-acyltransferases (Nat)"/>
    <property type="match status" value="1"/>
</dbReference>
<dbReference type="PROSITE" id="PS51186">
    <property type="entry name" value="GNAT"/>
    <property type="match status" value="1"/>
</dbReference>
<name>A0ABV5MK11_9ACTN</name>
<keyword evidence="2" id="KW-0808">Transferase</keyword>
<dbReference type="Proteomes" id="UP001589608">
    <property type="component" value="Unassembled WGS sequence"/>
</dbReference>
<keyword evidence="2" id="KW-0012">Acyltransferase</keyword>
<proteinExistence type="predicted"/>
<dbReference type="Pfam" id="PF00583">
    <property type="entry name" value="Acetyltransf_1"/>
    <property type="match status" value="1"/>
</dbReference>
<dbReference type="GO" id="GO:0016746">
    <property type="term" value="F:acyltransferase activity"/>
    <property type="evidence" value="ECO:0007669"/>
    <property type="project" value="UniProtKB-KW"/>
</dbReference>
<protein>
    <submittedName>
        <fullName evidence="2">GNAT family N-acetyltransferase</fullName>
        <ecNumber evidence="2">2.3.1.-</ecNumber>
    </submittedName>
</protein>
<dbReference type="InterPro" id="IPR000182">
    <property type="entry name" value="GNAT_dom"/>
</dbReference>
<dbReference type="Gene3D" id="3.40.630.30">
    <property type="match status" value="1"/>
</dbReference>
<sequence>MSALFCDTDLARRIEGAEAGFITAALAAAQRRTGGAGFAMPVAGGVAGFAEPDSPWNKVAGLGFAGVPDEDELARIEDAFAERGAAVQVELSNLADPAVGELLTGRGYRLASYENVLGLLVSGGDSERVTPPGVQVRPSGDDEFDVWLEVILDAVAHPDTEGLPWLDDFPRQVVADAERDIAATGARRYLALVHGVPAGGASMGIRDGIASFSAGTAPAFRRRGVQSALLAARLADAAADGCELAVVTTQPGSPSQRNVQRRGFELLYTRAVLIR</sequence>
<dbReference type="EC" id="2.3.1.-" evidence="2"/>
<evidence type="ECO:0000313" key="3">
    <source>
        <dbReference type="Proteomes" id="UP001589608"/>
    </source>
</evidence>
<feature type="domain" description="N-acetyltransferase" evidence="1">
    <location>
        <begin position="134"/>
        <end position="275"/>
    </location>
</feature>
<evidence type="ECO:0000313" key="2">
    <source>
        <dbReference type="EMBL" id="MFB9449186.1"/>
    </source>
</evidence>
<reference evidence="2 3" key="1">
    <citation type="submission" date="2024-09" db="EMBL/GenBank/DDBJ databases">
        <authorList>
            <person name="Sun Q."/>
            <person name="Mori K."/>
        </authorList>
    </citation>
    <scope>NUCLEOTIDE SEQUENCE [LARGE SCALE GENOMIC DNA]</scope>
    <source>
        <strain evidence="2 3">JCM 3307</strain>
    </source>
</reference>
<gene>
    <name evidence="2" type="ORF">ACFFTR_39430</name>
</gene>
<keyword evidence="3" id="KW-1185">Reference proteome</keyword>